<evidence type="ECO:0000313" key="2">
    <source>
        <dbReference type="Proteomes" id="UP001152759"/>
    </source>
</evidence>
<reference evidence="1" key="1">
    <citation type="submission" date="2021-12" db="EMBL/GenBank/DDBJ databases">
        <authorList>
            <person name="King R."/>
        </authorList>
    </citation>
    <scope>NUCLEOTIDE SEQUENCE</scope>
</reference>
<organism evidence="1 2">
    <name type="scientific">Bemisia tabaci</name>
    <name type="common">Sweetpotato whitefly</name>
    <name type="synonym">Aleurodes tabaci</name>
    <dbReference type="NCBI Taxonomy" id="7038"/>
    <lineage>
        <taxon>Eukaryota</taxon>
        <taxon>Metazoa</taxon>
        <taxon>Ecdysozoa</taxon>
        <taxon>Arthropoda</taxon>
        <taxon>Hexapoda</taxon>
        <taxon>Insecta</taxon>
        <taxon>Pterygota</taxon>
        <taxon>Neoptera</taxon>
        <taxon>Paraneoptera</taxon>
        <taxon>Hemiptera</taxon>
        <taxon>Sternorrhyncha</taxon>
        <taxon>Aleyrodoidea</taxon>
        <taxon>Aleyrodidae</taxon>
        <taxon>Aleyrodinae</taxon>
        <taxon>Bemisia</taxon>
    </lineage>
</organism>
<name>A0A9P0F566_BEMTA</name>
<protein>
    <submittedName>
        <fullName evidence="1">Uncharacterized protein</fullName>
    </submittedName>
</protein>
<gene>
    <name evidence="1" type="ORF">BEMITA_LOCUS8232</name>
</gene>
<keyword evidence="2" id="KW-1185">Reference proteome</keyword>
<dbReference type="Proteomes" id="UP001152759">
    <property type="component" value="Chromosome 4"/>
</dbReference>
<accession>A0A9P0F566</accession>
<evidence type="ECO:0000313" key="1">
    <source>
        <dbReference type="EMBL" id="CAH0389400.1"/>
    </source>
</evidence>
<sequence length="170" mass="19089">MLILLNEDTSSVWARIILGVREFQCFQDQCPPPHPFFPCRSKDVYCHDVTVMSGEGESGMRLDERAAGVISGTDPYRELEQYLEKVQAILRQRMPLAHGSLRTFGRKKQPQHVSSFLVPLTEKTDVHVTKSPNHVALKLTENNISTACNVLCAPVRALFNLESLNARSPV</sequence>
<dbReference type="AlphaFoldDB" id="A0A9P0F566"/>
<proteinExistence type="predicted"/>
<dbReference type="EMBL" id="OU963865">
    <property type="protein sequence ID" value="CAH0389400.1"/>
    <property type="molecule type" value="Genomic_DNA"/>
</dbReference>